<protein>
    <recommendedName>
        <fullName evidence="4">Class I SAM-dependent methyltransferase</fullName>
    </recommendedName>
</protein>
<keyword evidence="3" id="KW-1185">Reference proteome</keyword>
<evidence type="ECO:0000313" key="2">
    <source>
        <dbReference type="EMBL" id="GAA2891966.1"/>
    </source>
</evidence>
<dbReference type="Gene3D" id="3.40.50.150">
    <property type="entry name" value="Vaccinia Virus protein VP39"/>
    <property type="match status" value="1"/>
</dbReference>
<proteinExistence type="predicted"/>
<evidence type="ECO:0000256" key="1">
    <source>
        <dbReference type="SAM" id="MobiDB-lite"/>
    </source>
</evidence>
<evidence type="ECO:0000313" key="3">
    <source>
        <dbReference type="Proteomes" id="UP001500831"/>
    </source>
</evidence>
<dbReference type="EMBL" id="BAAAVI010000048">
    <property type="protein sequence ID" value="GAA2891966.1"/>
    <property type="molecule type" value="Genomic_DNA"/>
</dbReference>
<organism evidence="2 3">
    <name type="scientific">Streptosporangium fragile</name>
    <dbReference type="NCBI Taxonomy" id="46186"/>
    <lineage>
        <taxon>Bacteria</taxon>
        <taxon>Bacillati</taxon>
        <taxon>Actinomycetota</taxon>
        <taxon>Actinomycetes</taxon>
        <taxon>Streptosporangiales</taxon>
        <taxon>Streptosporangiaceae</taxon>
        <taxon>Streptosporangium</taxon>
    </lineage>
</organism>
<accession>A0ABP6IMV8</accession>
<dbReference type="Proteomes" id="UP001500831">
    <property type="component" value="Unassembled WGS sequence"/>
</dbReference>
<dbReference type="RefSeq" id="WP_344977923.1">
    <property type="nucleotide sequence ID" value="NZ_BAAAVI010000048.1"/>
</dbReference>
<gene>
    <name evidence="2" type="ORF">GCM10010517_56400</name>
</gene>
<dbReference type="SUPFAM" id="SSF53335">
    <property type="entry name" value="S-adenosyl-L-methionine-dependent methyltransferases"/>
    <property type="match status" value="1"/>
</dbReference>
<sequence>MTRVNVRLVGGEMLLWSDGVDRPPCGGVRELLRRAVPEGGRTLLLGPHPAELVAWLLTRPGEVCALLRSLPDAEDLAARHGGLAVHCGRLDGMAGLEPFDAVLALDGFGRLHSAESEPRTWRESLAEVAGLVAPGGILAMATPNELGIQCFVEAEPADRTRTDADWFPPGFDATHPPGPRALLAELAAVGLTAECCYAGFPTAEVPRVLLAVDELESGDPVPDAVAVPSCARGFDGRAVLADPTGLARRAFRHGLAGRLAPVWVTLARRGEPAAWSPPAGIVDDGVCAPLPSAVYELVREGDGWVRRIVQPAPPPPPGPLRRVPGGAAGPVPRGRVLEEAMLDGCARDDVAAVRAAVTALASWLAAHAADGLLPGRMAFATADNVVWDGERLDLVDGGWALDGPVPLRAVLLRALRRFAVRLLGSGHHHPWPWHTEPDRLAEALATLCGPTVRPGEPELAVALDARIRAALGGGEPPGPETPPTYRELLAVRNGLADRLAEAQARIDRLEATLTSRERALRAARRKLEAARGRRRTTRTERCPAPRAGRGSAGARIIRRALRFLRRGGGRATERPGKTVNPQSILR</sequence>
<feature type="compositionally biased region" description="Basic and acidic residues" evidence="1">
    <location>
        <begin position="527"/>
        <end position="543"/>
    </location>
</feature>
<comment type="caution">
    <text evidence="2">The sequence shown here is derived from an EMBL/GenBank/DDBJ whole genome shotgun (WGS) entry which is preliminary data.</text>
</comment>
<evidence type="ECO:0008006" key="4">
    <source>
        <dbReference type="Google" id="ProtNLM"/>
    </source>
</evidence>
<feature type="region of interest" description="Disordered" evidence="1">
    <location>
        <begin position="527"/>
        <end position="551"/>
    </location>
</feature>
<dbReference type="InterPro" id="IPR029063">
    <property type="entry name" value="SAM-dependent_MTases_sf"/>
</dbReference>
<reference evidence="3" key="1">
    <citation type="journal article" date="2019" name="Int. J. Syst. Evol. Microbiol.">
        <title>The Global Catalogue of Microorganisms (GCM) 10K type strain sequencing project: providing services to taxonomists for standard genome sequencing and annotation.</title>
        <authorList>
            <consortium name="The Broad Institute Genomics Platform"/>
            <consortium name="The Broad Institute Genome Sequencing Center for Infectious Disease"/>
            <person name="Wu L."/>
            <person name="Ma J."/>
        </authorList>
    </citation>
    <scope>NUCLEOTIDE SEQUENCE [LARGE SCALE GENOMIC DNA]</scope>
    <source>
        <strain evidence="3">JCM 6242</strain>
    </source>
</reference>
<name>A0ABP6IMV8_9ACTN</name>
<feature type="region of interest" description="Disordered" evidence="1">
    <location>
        <begin position="566"/>
        <end position="586"/>
    </location>
</feature>